<feature type="region of interest" description="Disordered" evidence="1">
    <location>
        <begin position="87"/>
        <end position="177"/>
    </location>
</feature>
<dbReference type="AlphaFoldDB" id="A0A0D2MN62"/>
<evidence type="ECO:0000313" key="3">
    <source>
        <dbReference type="Proteomes" id="UP000054270"/>
    </source>
</evidence>
<dbReference type="EMBL" id="KN817532">
    <property type="protein sequence ID" value="KJA25393.1"/>
    <property type="molecule type" value="Genomic_DNA"/>
</dbReference>
<evidence type="ECO:0000256" key="1">
    <source>
        <dbReference type="SAM" id="MobiDB-lite"/>
    </source>
</evidence>
<reference evidence="3" key="1">
    <citation type="submission" date="2014-04" db="EMBL/GenBank/DDBJ databases">
        <title>Evolutionary Origins and Diversification of the Mycorrhizal Mutualists.</title>
        <authorList>
            <consortium name="DOE Joint Genome Institute"/>
            <consortium name="Mycorrhizal Genomics Consortium"/>
            <person name="Kohler A."/>
            <person name="Kuo A."/>
            <person name="Nagy L.G."/>
            <person name="Floudas D."/>
            <person name="Copeland A."/>
            <person name="Barry K.W."/>
            <person name="Cichocki N."/>
            <person name="Veneault-Fourrey C."/>
            <person name="LaButti K."/>
            <person name="Lindquist E.A."/>
            <person name="Lipzen A."/>
            <person name="Lundell T."/>
            <person name="Morin E."/>
            <person name="Murat C."/>
            <person name="Riley R."/>
            <person name="Ohm R."/>
            <person name="Sun H."/>
            <person name="Tunlid A."/>
            <person name="Henrissat B."/>
            <person name="Grigoriev I.V."/>
            <person name="Hibbett D.S."/>
            <person name="Martin F."/>
        </authorList>
    </citation>
    <scope>NUCLEOTIDE SEQUENCE [LARGE SCALE GENOMIC DNA]</scope>
    <source>
        <strain evidence="3">FD-334 SS-4</strain>
    </source>
</reference>
<feature type="compositionally biased region" description="Pro residues" evidence="1">
    <location>
        <begin position="315"/>
        <end position="327"/>
    </location>
</feature>
<organism evidence="2 3">
    <name type="scientific">Hypholoma sublateritium (strain FD-334 SS-4)</name>
    <dbReference type="NCBI Taxonomy" id="945553"/>
    <lineage>
        <taxon>Eukaryota</taxon>
        <taxon>Fungi</taxon>
        <taxon>Dikarya</taxon>
        <taxon>Basidiomycota</taxon>
        <taxon>Agaricomycotina</taxon>
        <taxon>Agaricomycetes</taxon>
        <taxon>Agaricomycetidae</taxon>
        <taxon>Agaricales</taxon>
        <taxon>Agaricineae</taxon>
        <taxon>Strophariaceae</taxon>
        <taxon>Hypholoma</taxon>
    </lineage>
</organism>
<feature type="compositionally biased region" description="Low complexity" evidence="1">
    <location>
        <begin position="352"/>
        <end position="367"/>
    </location>
</feature>
<gene>
    <name evidence="2" type="ORF">HYPSUDRAFT_199915</name>
</gene>
<keyword evidence="3" id="KW-1185">Reference proteome</keyword>
<accession>A0A0D2MN62</accession>
<dbReference type="OrthoDB" id="2507336at2759"/>
<feature type="region of interest" description="Disordered" evidence="1">
    <location>
        <begin position="315"/>
        <end position="380"/>
    </location>
</feature>
<sequence>MRLAVDLYALPSIARVDAPAPCLGAFSALVGCTLLQDRLFLHTLTPCARPSLHPYIPRWPFKSYPQPAHAVRRAVRRHTIKYSLNPARSLSWSTPPPPPRRLRRPKTSSLNRDMSMPPDDGIARADDAHRYNPPQSQPRDRVRSGDIPRGPRSAGRAQRERGQPTDPPTHLKLPYVPMPPGPITVQLPPLPADLAVILQETRVAQLATVEQQRELTRYVRSLNGWLARDAHERQAEMRGVVERVDELGDALRSRDMQRSQSTRRREDSSADDSNVEITLPGSQPPMPMPMSMPVPVPMSNRPVLPAHARPPPAIPPFPVAAAPPQPYPRADAGPPHGGFSPRLPRVVYRVEASPSGSSESASSTEGPRAPSVLRHEGPSW</sequence>
<dbReference type="PROSITE" id="PS51257">
    <property type="entry name" value="PROKAR_LIPOPROTEIN"/>
    <property type="match status" value="1"/>
</dbReference>
<feature type="compositionally biased region" description="Basic and acidic residues" evidence="1">
    <location>
        <begin position="251"/>
        <end position="268"/>
    </location>
</feature>
<feature type="region of interest" description="Disordered" evidence="1">
    <location>
        <begin position="251"/>
        <end position="291"/>
    </location>
</feature>
<protein>
    <submittedName>
        <fullName evidence="2">Uncharacterized protein</fullName>
    </submittedName>
</protein>
<dbReference type="STRING" id="945553.A0A0D2MN62"/>
<proteinExistence type="predicted"/>
<feature type="compositionally biased region" description="Pro residues" evidence="1">
    <location>
        <begin position="282"/>
        <end position="291"/>
    </location>
</feature>
<dbReference type="Proteomes" id="UP000054270">
    <property type="component" value="Unassembled WGS sequence"/>
</dbReference>
<feature type="compositionally biased region" description="Basic and acidic residues" evidence="1">
    <location>
        <begin position="121"/>
        <end position="130"/>
    </location>
</feature>
<evidence type="ECO:0000313" key="2">
    <source>
        <dbReference type="EMBL" id="KJA25393.1"/>
    </source>
</evidence>
<name>A0A0D2MN62_HYPSF</name>